<evidence type="ECO:0000313" key="2">
    <source>
        <dbReference type="EMBL" id="CAB4821524.1"/>
    </source>
</evidence>
<dbReference type="InterPro" id="IPR007138">
    <property type="entry name" value="ABM_dom"/>
</dbReference>
<dbReference type="Gene3D" id="3.30.70.100">
    <property type="match status" value="1"/>
</dbReference>
<proteinExistence type="predicted"/>
<protein>
    <submittedName>
        <fullName evidence="2">Unannotated protein</fullName>
    </submittedName>
</protein>
<gene>
    <name evidence="2" type="ORF">UFOPK3204_00184</name>
</gene>
<feature type="domain" description="ABM" evidence="1">
    <location>
        <begin position="4"/>
        <end position="100"/>
    </location>
</feature>
<accession>A0A6J6ZL99</accession>
<reference evidence="2" key="1">
    <citation type="submission" date="2020-05" db="EMBL/GenBank/DDBJ databases">
        <authorList>
            <person name="Chiriac C."/>
            <person name="Salcher M."/>
            <person name="Ghai R."/>
            <person name="Kavagutti S V."/>
        </authorList>
    </citation>
    <scope>NUCLEOTIDE SEQUENCE</scope>
</reference>
<dbReference type="InterPro" id="IPR011008">
    <property type="entry name" value="Dimeric_a/b-barrel"/>
</dbReference>
<dbReference type="PROSITE" id="PS51725">
    <property type="entry name" value="ABM"/>
    <property type="match status" value="1"/>
</dbReference>
<dbReference type="EMBL" id="CAFABK010000004">
    <property type="protein sequence ID" value="CAB4821524.1"/>
    <property type="molecule type" value="Genomic_DNA"/>
</dbReference>
<name>A0A6J6ZL99_9ZZZZ</name>
<sequence length="104" mass="11808">MDALYLIATLKPRHDKLVEAKAALDDLITATKAEAGCEVYDLVIGVEGFAGSGEVNLTDWLMIEKWTSRAHWDAHMESEHVRHLGEVKDSFLREPTEFRFYTSI</sequence>
<dbReference type="SUPFAM" id="SSF54909">
    <property type="entry name" value="Dimeric alpha+beta barrel"/>
    <property type="match status" value="1"/>
</dbReference>
<organism evidence="2">
    <name type="scientific">freshwater metagenome</name>
    <dbReference type="NCBI Taxonomy" id="449393"/>
    <lineage>
        <taxon>unclassified sequences</taxon>
        <taxon>metagenomes</taxon>
        <taxon>ecological metagenomes</taxon>
    </lineage>
</organism>
<dbReference type="AlphaFoldDB" id="A0A6J6ZL99"/>
<dbReference type="Pfam" id="PF03992">
    <property type="entry name" value="ABM"/>
    <property type="match status" value="1"/>
</dbReference>
<evidence type="ECO:0000259" key="1">
    <source>
        <dbReference type="PROSITE" id="PS51725"/>
    </source>
</evidence>